<protein>
    <recommendedName>
        <fullName evidence="2 6">Superoxide dismutase</fullName>
        <ecNumber evidence="2 6">1.15.1.1</ecNumber>
    </recommendedName>
</protein>
<proteinExistence type="inferred from homology"/>
<feature type="binding site" evidence="5">
    <location>
        <position position="189"/>
    </location>
    <ligand>
        <name>Mn(2+)</name>
        <dbReference type="ChEBI" id="CHEBI:29035"/>
    </ligand>
</feature>
<sequence>MNNYYPFINTPLPYAYNALEPYIDEKTMHLHHDRHLQTYIDNLNHFLEENPALQKYSLEELLASWCRLPCHLQAPLRNNAGGVYNHRFYFDSMRPHRRENFFQSNDSRRITDDCEPKVRSDPSARLFREMARQFGSPENFRTQFKEAALSVFGSGYAWLVSDSGRLKIVTSSNQNTPMLHSRTLLLNIDVWEHAYYLKHYNLRAVYIDDWFRVVNWEKAGERFGR</sequence>
<feature type="binding site" evidence="5">
    <location>
        <position position="193"/>
    </location>
    <ligand>
        <name>Mn(2+)</name>
        <dbReference type="ChEBI" id="CHEBI:29035"/>
    </ligand>
</feature>
<comment type="catalytic activity">
    <reaction evidence="6">
        <text>2 superoxide + 2 H(+) = H2O2 + O2</text>
        <dbReference type="Rhea" id="RHEA:20696"/>
        <dbReference type="ChEBI" id="CHEBI:15378"/>
        <dbReference type="ChEBI" id="CHEBI:15379"/>
        <dbReference type="ChEBI" id="CHEBI:16240"/>
        <dbReference type="ChEBI" id="CHEBI:18421"/>
        <dbReference type="EC" id="1.15.1.1"/>
    </reaction>
</comment>
<keyword evidence="3 5" id="KW-0479">Metal-binding</keyword>
<gene>
    <name evidence="9" type="ORF">FNY66_03480</name>
</gene>
<dbReference type="SUPFAM" id="SSF46609">
    <property type="entry name" value="Fe,Mn superoxide dismutase (SOD), N-terminal domain"/>
    <property type="match status" value="1"/>
</dbReference>
<dbReference type="PANTHER" id="PTHR43595">
    <property type="entry name" value="37S RIBOSOMAL PROTEIN S26, MITOCHONDRIAL"/>
    <property type="match status" value="1"/>
</dbReference>
<dbReference type="EC" id="1.15.1.1" evidence="2 6"/>
<dbReference type="InterPro" id="IPR019832">
    <property type="entry name" value="Mn/Fe_SOD_C"/>
</dbReference>
<evidence type="ECO:0000313" key="9">
    <source>
        <dbReference type="EMBL" id="KAA8502200.1"/>
    </source>
</evidence>
<dbReference type="Pfam" id="PF00081">
    <property type="entry name" value="Sod_Fe_N"/>
    <property type="match status" value="1"/>
</dbReference>
<comment type="caution">
    <text evidence="9">The sequence shown here is derived from an EMBL/GenBank/DDBJ whole genome shotgun (WGS) entry which is preliminary data.</text>
</comment>
<dbReference type="InterPro" id="IPR001189">
    <property type="entry name" value="Mn/Fe_SOD"/>
</dbReference>
<dbReference type="Gene3D" id="1.10.287.990">
    <property type="entry name" value="Fe,Mn superoxide dismutase (SOD) domain"/>
    <property type="match status" value="1"/>
</dbReference>
<dbReference type="AlphaFoldDB" id="A0A5M9HZ67"/>
<dbReference type="GO" id="GO:0005737">
    <property type="term" value="C:cytoplasm"/>
    <property type="evidence" value="ECO:0007669"/>
    <property type="project" value="TreeGrafter"/>
</dbReference>
<feature type="domain" description="Manganese/iron superoxide dismutase C-terminal" evidence="8">
    <location>
        <begin position="123"/>
        <end position="221"/>
    </location>
</feature>
<evidence type="ECO:0000313" key="10">
    <source>
        <dbReference type="Proteomes" id="UP000322025"/>
    </source>
</evidence>
<dbReference type="InterPro" id="IPR036324">
    <property type="entry name" value="Mn/Fe_SOD_N_sf"/>
</dbReference>
<dbReference type="PIRSF" id="PIRSF000349">
    <property type="entry name" value="SODismutase"/>
    <property type="match status" value="1"/>
</dbReference>
<dbReference type="PROSITE" id="PS00088">
    <property type="entry name" value="SOD_MN"/>
    <property type="match status" value="1"/>
</dbReference>
<keyword evidence="4 6" id="KW-0560">Oxidoreductase</keyword>
<organism evidence="9 10">
    <name type="scientific">Mediterraneibacter catenae</name>
    <dbReference type="NCBI Taxonomy" id="2594882"/>
    <lineage>
        <taxon>Bacteria</taxon>
        <taxon>Bacillati</taxon>
        <taxon>Bacillota</taxon>
        <taxon>Clostridia</taxon>
        <taxon>Lachnospirales</taxon>
        <taxon>Lachnospiraceae</taxon>
        <taxon>Mediterraneibacter</taxon>
    </lineage>
</organism>
<name>A0A5M9HZ67_9FIRM</name>
<keyword evidence="10" id="KW-1185">Reference proteome</keyword>
<accession>A0A5M9HZ67</accession>
<evidence type="ECO:0000256" key="1">
    <source>
        <dbReference type="ARBA" id="ARBA00008714"/>
    </source>
</evidence>
<dbReference type="Gene3D" id="3.55.40.20">
    <property type="entry name" value="Iron/manganese superoxide dismutase, C-terminal domain"/>
    <property type="match status" value="1"/>
</dbReference>
<evidence type="ECO:0000256" key="4">
    <source>
        <dbReference type="ARBA" id="ARBA00023002"/>
    </source>
</evidence>
<dbReference type="Proteomes" id="UP000322025">
    <property type="component" value="Unassembled WGS sequence"/>
</dbReference>
<feature type="domain" description="Manganese/iron superoxide dismutase N-terminal" evidence="7">
    <location>
        <begin position="11"/>
        <end position="93"/>
    </location>
</feature>
<dbReference type="InterPro" id="IPR036314">
    <property type="entry name" value="SOD_C_sf"/>
</dbReference>
<comment type="similarity">
    <text evidence="1 6">Belongs to the iron/manganese superoxide dismutase family.</text>
</comment>
<dbReference type="RefSeq" id="WP_150310311.1">
    <property type="nucleotide sequence ID" value="NZ_VMSO01000003.1"/>
</dbReference>
<feature type="binding site" evidence="5">
    <location>
        <position position="31"/>
    </location>
    <ligand>
        <name>Mn(2+)</name>
        <dbReference type="ChEBI" id="CHEBI:29035"/>
    </ligand>
</feature>
<feature type="binding site" evidence="5">
    <location>
        <position position="86"/>
    </location>
    <ligand>
        <name>Mn(2+)</name>
        <dbReference type="ChEBI" id="CHEBI:29035"/>
    </ligand>
</feature>
<dbReference type="GO" id="GO:0004784">
    <property type="term" value="F:superoxide dismutase activity"/>
    <property type="evidence" value="ECO:0007669"/>
    <property type="project" value="UniProtKB-EC"/>
</dbReference>
<evidence type="ECO:0000256" key="6">
    <source>
        <dbReference type="RuleBase" id="RU000414"/>
    </source>
</evidence>
<dbReference type="Pfam" id="PF02777">
    <property type="entry name" value="Sod_Fe_C"/>
    <property type="match status" value="1"/>
</dbReference>
<comment type="function">
    <text evidence="6">Destroys radicals which are normally produced within the cells and which are toxic to biological systems.</text>
</comment>
<evidence type="ECO:0000256" key="5">
    <source>
        <dbReference type="PIRSR" id="PIRSR000349-1"/>
    </source>
</evidence>
<dbReference type="PRINTS" id="PR01703">
    <property type="entry name" value="MNSODISMTASE"/>
</dbReference>
<dbReference type="InterPro" id="IPR019833">
    <property type="entry name" value="Mn/Fe_SOD_BS"/>
</dbReference>
<dbReference type="GO" id="GO:0046872">
    <property type="term" value="F:metal ion binding"/>
    <property type="evidence" value="ECO:0007669"/>
    <property type="project" value="UniProtKB-KW"/>
</dbReference>
<evidence type="ECO:0000259" key="8">
    <source>
        <dbReference type="Pfam" id="PF02777"/>
    </source>
</evidence>
<dbReference type="SUPFAM" id="SSF54719">
    <property type="entry name" value="Fe,Mn superoxide dismutase (SOD), C-terminal domain"/>
    <property type="match status" value="1"/>
</dbReference>
<evidence type="ECO:0000256" key="3">
    <source>
        <dbReference type="ARBA" id="ARBA00022723"/>
    </source>
</evidence>
<evidence type="ECO:0000259" key="7">
    <source>
        <dbReference type="Pfam" id="PF00081"/>
    </source>
</evidence>
<dbReference type="PANTHER" id="PTHR43595:SF2">
    <property type="entry name" value="SMALL RIBOSOMAL SUBUNIT PROTEIN MS42"/>
    <property type="match status" value="1"/>
</dbReference>
<evidence type="ECO:0000256" key="2">
    <source>
        <dbReference type="ARBA" id="ARBA00012682"/>
    </source>
</evidence>
<dbReference type="OrthoDB" id="9803125at2"/>
<dbReference type="EMBL" id="VMSO01000003">
    <property type="protein sequence ID" value="KAA8502200.1"/>
    <property type="molecule type" value="Genomic_DNA"/>
</dbReference>
<reference evidence="9" key="1">
    <citation type="submission" date="2019-07" db="EMBL/GenBank/DDBJ databases">
        <authorList>
            <person name="Wongkuna S."/>
            <person name="Scaria J."/>
        </authorList>
    </citation>
    <scope>NUCLEOTIDE SEQUENCE [LARGE SCALE GENOMIC DNA]</scope>
    <source>
        <strain evidence="9">SW178</strain>
    </source>
</reference>
<dbReference type="InterPro" id="IPR019831">
    <property type="entry name" value="Mn/Fe_SOD_N"/>
</dbReference>